<dbReference type="KEGG" id="dpx:DAPPUDRAFT_253490"/>
<comment type="caution">
    <text evidence="3">Lacks conserved residue(s) required for the propagation of feature annotation.</text>
</comment>
<dbReference type="PANTHER" id="PTHR24251">
    <property type="entry name" value="OVOCHYMASE-RELATED"/>
    <property type="match status" value="1"/>
</dbReference>
<dbReference type="AlphaFoldDB" id="E9H4Y6"/>
<dbReference type="SMART" id="SM00042">
    <property type="entry name" value="CUB"/>
    <property type="match status" value="1"/>
</dbReference>
<dbReference type="GO" id="GO:0038024">
    <property type="term" value="F:cargo receptor activity"/>
    <property type="evidence" value="ECO:0000318"/>
    <property type="project" value="GO_Central"/>
</dbReference>
<dbReference type="HOGENOM" id="CLU_2032354_0_0_1"/>
<dbReference type="InterPro" id="IPR035914">
    <property type="entry name" value="Sperma_CUB_dom_sf"/>
</dbReference>
<evidence type="ECO:0000259" key="4">
    <source>
        <dbReference type="PROSITE" id="PS01180"/>
    </source>
</evidence>
<dbReference type="CDD" id="cd00041">
    <property type="entry name" value="CUB"/>
    <property type="match status" value="1"/>
</dbReference>
<evidence type="ECO:0000313" key="5">
    <source>
        <dbReference type="EMBL" id="EFX73226.1"/>
    </source>
</evidence>
<dbReference type="SUPFAM" id="SSF49854">
    <property type="entry name" value="Spermadhesin, CUB domain"/>
    <property type="match status" value="1"/>
</dbReference>
<dbReference type="PhylomeDB" id="E9H4Y6"/>
<evidence type="ECO:0000313" key="6">
    <source>
        <dbReference type="Proteomes" id="UP000000305"/>
    </source>
</evidence>
<organism evidence="5 6">
    <name type="scientific">Daphnia pulex</name>
    <name type="common">Water flea</name>
    <dbReference type="NCBI Taxonomy" id="6669"/>
    <lineage>
        <taxon>Eukaryota</taxon>
        <taxon>Metazoa</taxon>
        <taxon>Ecdysozoa</taxon>
        <taxon>Arthropoda</taxon>
        <taxon>Crustacea</taxon>
        <taxon>Branchiopoda</taxon>
        <taxon>Diplostraca</taxon>
        <taxon>Cladocera</taxon>
        <taxon>Anomopoda</taxon>
        <taxon>Daphniidae</taxon>
        <taxon>Daphnia</taxon>
    </lineage>
</organism>
<evidence type="ECO:0000256" key="3">
    <source>
        <dbReference type="PROSITE-ProRule" id="PRU00059"/>
    </source>
</evidence>
<accession>E9H4Y6</accession>
<keyword evidence="1" id="KW-0677">Repeat</keyword>
<dbReference type="EMBL" id="GL732592">
    <property type="protein sequence ID" value="EFX73226.1"/>
    <property type="molecule type" value="Genomic_DNA"/>
</dbReference>
<gene>
    <name evidence="5" type="ORF">DAPPUDRAFT_253490</name>
</gene>
<sequence>MCANVTSTGNGVVQSPNFPGDYGNKDRFCAVTIVVPAGKGIQLQFTTFNLETDKGDINILNREAAYFYGATGSKAPAVVTTKSNTISLQFTSSSSAKPNASVYNWQATYTAVTV</sequence>
<name>E9H4Y6_DAPPU</name>
<dbReference type="InParanoid" id="E9H4Y6"/>
<dbReference type="OrthoDB" id="9971251at2759"/>
<feature type="domain" description="CUB" evidence="4">
    <location>
        <begin position="2"/>
        <end position="112"/>
    </location>
</feature>
<proteinExistence type="predicted"/>
<dbReference type="Proteomes" id="UP000000305">
    <property type="component" value="Unassembled WGS sequence"/>
</dbReference>
<reference evidence="5 6" key="1">
    <citation type="journal article" date="2011" name="Science">
        <title>The ecoresponsive genome of Daphnia pulex.</title>
        <authorList>
            <person name="Colbourne J.K."/>
            <person name="Pfrender M.E."/>
            <person name="Gilbert D."/>
            <person name="Thomas W.K."/>
            <person name="Tucker A."/>
            <person name="Oakley T.H."/>
            <person name="Tokishita S."/>
            <person name="Aerts A."/>
            <person name="Arnold G.J."/>
            <person name="Basu M.K."/>
            <person name="Bauer D.J."/>
            <person name="Caceres C.E."/>
            <person name="Carmel L."/>
            <person name="Casola C."/>
            <person name="Choi J.H."/>
            <person name="Detter J.C."/>
            <person name="Dong Q."/>
            <person name="Dusheyko S."/>
            <person name="Eads B.D."/>
            <person name="Frohlich T."/>
            <person name="Geiler-Samerotte K.A."/>
            <person name="Gerlach D."/>
            <person name="Hatcher P."/>
            <person name="Jogdeo S."/>
            <person name="Krijgsveld J."/>
            <person name="Kriventseva E.V."/>
            <person name="Kultz D."/>
            <person name="Laforsch C."/>
            <person name="Lindquist E."/>
            <person name="Lopez J."/>
            <person name="Manak J.R."/>
            <person name="Muller J."/>
            <person name="Pangilinan J."/>
            <person name="Patwardhan R.P."/>
            <person name="Pitluck S."/>
            <person name="Pritham E.J."/>
            <person name="Rechtsteiner A."/>
            <person name="Rho M."/>
            <person name="Rogozin I.B."/>
            <person name="Sakarya O."/>
            <person name="Salamov A."/>
            <person name="Schaack S."/>
            <person name="Shapiro H."/>
            <person name="Shiga Y."/>
            <person name="Skalitzky C."/>
            <person name="Smith Z."/>
            <person name="Souvorov A."/>
            <person name="Sung W."/>
            <person name="Tang Z."/>
            <person name="Tsuchiya D."/>
            <person name="Tu H."/>
            <person name="Vos H."/>
            <person name="Wang M."/>
            <person name="Wolf Y.I."/>
            <person name="Yamagata H."/>
            <person name="Yamada T."/>
            <person name="Ye Y."/>
            <person name="Shaw J.R."/>
            <person name="Andrews J."/>
            <person name="Crease T.J."/>
            <person name="Tang H."/>
            <person name="Lucas S.M."/>
            <person name="Robertson H.M."/>
            <person name="Bork P."/>
            <person name="Koonin E.V."/>
            <person name="Zdobnov E.M."/>
            <person name="Grigoriev I.V."/>
            <person name="Lynch M."/>
            <person name="Boore J.L."/>
        </authorList>
    </citation>
    <scope>NUCLEOTIDE SEQUENCE [LARGE SCALE GENOMIC DNA]</scope>
</reference>
<dbReference type="InterPro" id="IPR000859">
    <property type="entry name" value="CUB_dom"/>
</dbReference>
<dbReference type="Pfam" id="PF00431">
    <property type="entry name" value="CUB"/>
    <property type="match status" value="1"/>
</dbReference>
<dbReference type="PANTHER" id="PTHR24251:SF52">
    <property type="entry name" value="CUB DOMAIN-CONTAINING PROTEIN"/>
    <property type="match status" value="1"/>
</dbReference>
<keyword evidence="2 3" id="KW-1015">Disulfide bond</keyword>
<dbReference type="PROSITE" id="PS01180">
    <property type="entry name" value="CUB"/>
    <property type="match status" value="1"/>
</dbReference>
<feature type="disulfide bond" evidence="3">
    <location>
        <begin position="2"/>
        <end position="29"/>
    </location>
</feature>
<keyword evidence="6" id="KW-1185">Reference proteome</keyword>
<protein>
    <recommendedName>
        <fullName evidence="4">CUB domain-containing protein</fullName>
    </recommendedName>
</protein>
<evidence type="ECO:0000256" key="1">
    <source>
        <dbReference type="ARBA" id="ARBA00022737"/>
    </source>
</evidence>
<dbReference type="Gene3D" id="2.60.120.290">
    <property type="entry name" value="Spermadhesin, CUB domain"/>
    <property type="match status" value="1"/>
</dbReference>
<evidence type="ECO:0000256" key="2">
    <source>
        <dbReference type="ARBA" id="ARBA00023157"/>
    </source>
</evidence>